<dbReference type="SUPFAM" id="SSF51197">
    <property type="entry name" value="Clavaminate synthase-like"/>
    <property type="match status" value="1"/>
</dbReference>
<evidence type="ECO:0000256" key="11">
    <source>
        <dbReference type="ARBA" id="ARBA00025588"/>
    </source>
</evidence>
<evidence type="ECO:0000256" key="9">
    <source>
        <dbReference type="ARBA" id="ARBA00022691"/>
    </source>
</evidence>
<gene>
    <name evidence="17" type="ORF">FOMG_10363</name>
</gene>
<dbReference type="SUPFAM" id="SSF50965">
    <property type="entry name" value="Galactose oxidase, central domain"/>
    <property type="match status" value="1"/>
</dbReference>
<dbReference type="PROSITE" id="PS51184">
    <property type="entry name" value="JMJC"/>
    <property type="match status" value="1"/>
</dbReference>
<comment type="pathway">
    <text evidence="2">tRNA modification; wybutosine-tRNA(Phe) biosynthesis.</text>
</comment>
<dbReference type="OrthoDB" id="47172at2759"/>
<feature type="domain" description="JmjC" evidence="16">
    <location>
        <begin position="827"/>
        <end position="981"/>
    </location>
</feature>
<dbReference type="SUPFAM" id="SSF53335">
    <property type="entry name" value="S-adenosyl-L-methionine-dependent methyltransferases"/>
    <property type="match status" value="1"/>
</dbReference>
<dbReference type="InterPro" id="IPR041667">
    <property type="entry name" value="Cupin_8"/>
</dbReference>
<dbReference type="FunFam" id="2.60.120.650:FF:000043">
    <property type="entry name" value="tRNA wybutosine-synthesizing protein 4"/>
    <property type="match status" value="1"/>
</dbReference>
<dbReference type="EC" id="2.3.1.231" evidence="4"/>
<dbReference type="Gene3D" id="2.60.120.650">
    <property type="entry name" value="Cupin"/>
    <property type="match status" value="1"/>
</dbReference>
<dbReference type="PANTHER" id="PTHR46529">
    <property type="entry name" value="TRNA WYBUTOSINE-SYNTHESIZING PROTEIN 4"/>
    <property type="match status" value="1"/>
</dbReference>
<evidence type="ECO:0000256" key="15">
    <source>
        <dbReference type="ARBA" id="ARBA00049250"/>
    </source>
</evidence>
<keyword evidence="9" id="KW-0949">S-adenosyl-L-methionine</keyword>
<dbReference type="Pfam" id="PF13621">
    <property type="entry name" value="Cupin_8"/>
    <property type="match status" value="1"/>
</dbReference>
<dbReference type="GO" id="GO:0008175">
    <property type="term" value="F:tRNA methyltransferase activity"/>
    <property type="evidence" value="ECO:0007669"/>
    <property type="project" value="TreeGrafter"/>
</dbReference>
<keyword evidence="8 17" id="KW-0808">Transferase</keyword>
<dbReference type="VEuPathDB" id="FungiDB:FOMG_10363"/>
<dbReference type="InterPro" id="IPR003347">
    <property type="entry name" value="JmjC_dom"/>
</dbReference>
<comment type="catalytic activity">
    <reaction evidence="15">
        <text>7-[(3S)-(3-amino-3-methoxycarbonyl)propyl]wyosine(37) in tRNA(Phe) + S-adenosyl-L-methionine + CO2 = wybutosine(37) in tRNA(Phe) + S-adenosyl-L-homocysteine + 2 H(+)</text>
        <dbReference type="Rhea" id="RHEA:37119"/>
        <dbReference type="Rhea" id="RHEA-COMP:11844"/>
        <dbReference type="Rhea" id="RHEA-COMP:11847"/>
        <dbReference type="ChEBI" id="CHEBI:15378"/>
        <dbReference type="ChEBI" id="CHEBI:16526"/>
        <dbReference type="ChEBI" id="CHEBI:57856"/>
        <dbReference type="ChEBI" id="CHEBI:59789"/>
        <dbReference type="ChEBI" id="CHEBI:73544"/>
        <dbReference type="ChEBI" id="CHEBI:74275"/>
        <dbReference type="EC" id="2.3.1.231"/>
    </reaction>
</comment>
<sequence length="1024" mass="113949">MMAKGNPPSTKVARTQALDDLIMGTNSSSIVSKRSVERLYYPDELHFFRYFVNKFQRRAPLINRGYWLRLRVIDVIVRQFVTSPKPGRKKVVINLGAGSDVLPWQSYHRYGDSCENTLFIDVDYPDLMLKKRAIVLGTPQLHELLGDSPAISEKVTDQILLRSDKYCQIGCDLRELESLRNCLESFLNLAECSVLFVAEVSITYMDTFSADALVQWASSIGQAEFCLLEQILPHGPEHPFASTMLKHFNKLNTPLKSVDEYPTVESQRHRFQERGWSSVDVWDLWDAWNSDLFLDSTERAALDNVEPFDEWEEFILFSRHYVVLHATAYHRDERGAGQRGQVGVSNKHVKANVTSLGSLGAPKRRFGAPLIASSPEGDKYLVNALGMGIKARLDSCDIYSLQQDSMALEISPAGPTARLCHATVDIGHLGTLLVGGRASPSKALNDCWIFKKDSNRWEKTFDLPAPLFRHCAVHLPGSSLALVLGGKTGPSEISPDYYVFHPVKGWLKCSVTGAIPSSTFGTIAVASPNPGSKYGTFQGLMAGGISKYGKINEQAYFWTINVSTDVPRIHFEIVPDSHGYTRALSVFGAQTADVESLHFVCGGVGQYPSSQGQSMACISVKDGHLEVFNVDLRNEVGQLPFMVGSATVSSGSELVVLGGGATCFSMGTFWDTGVYKVDLTNAISEMPYIQPANCKPVSINYQDSPKLTHQTTTIERHQPTLKPSIKSIARIKLQSKLDFEQLVENRKPVIIESLDLGSCVAKWSPEYMVQRVGQTKEIVVHECQSSTGKMDFNSKNFRYVTEPFSSFMAKAARGEAVYLRALSEAKPTESPANLQDDFPTLADDFQLPEELSLIKDRMFSSVLRISGRAKMWLHYDVMANVYTQIQGSKRMVLMPPTDVNNLAFAPGASSSSLDVLSALDKQEFVSTNPYEAILNPGDLLFIPAMWLHTASPTTDLSVAVNVFFRDLDSGYSTGRDVYGNRDLAAYEKARQDISRIVKIFDRLPSEIRDFYLTRLADELLHKQH</sequence>
<dbReference type="Pfam" id="PF04072">
    <property type="entry name" value="LCM"/>
    <property type="match status" value="1"/>
</dbReference>
<evidence type="ECO:0000256" key="12">
    <source>
        <dbReference type="ARBA" id="ARBA00029750"/>
    </source>
</evidence>
<evidence type="ECO:0000256" key="1">
    <source>
        <dbReference type="ARBA" id="ARBA00001806"/>
    </source>
</evidence>
<dbReference type="GO" id="GO:0030488">
    <property type="term" value="P:tRNA methylation"/>
    <property type="evidence" value="ECO:0007669"/>
    <property type="project" value="TreeGrafter"/>
</dbReference>
<evidence type="ECO:0000256" key="3">
    <source>
        <dbReference type="ARBA" id="ARBA00010703"/>
    </source>
</evidence>
<dbReference type="Gene3D" id="3.40.50.150">
    <property type="entry name" value="Vaccinia Virus protein VP39"/>
    <property type="match status" value="1"/>
</dbReference>
<proteinExistence type="inferred from homology"/>
<dbReference type="EC" id="2.1.1.290" evidence="5"/>
<evidence type="ECO:0000256" key="10">
    <source>
        <dbReference type="ARBA" id="ARBA00022694"/>
    </source>
</evidence>
<dbReference type="HOGENOM" id="CLU_002761_1_0_1"/>
<dbReference type="UniPathway" id="UPA00375"/>
<keyword evidence="7 17" id="KW-0489">Methyltransferase</keyword>
<reference evidence="17" key="1">
    <citation type="submission" date="2012-04" db="EMBL/GenBank/DDBJ databases">
        <title>The Genome Sequence of Fusarium oxysporum melonis.</title>
        <authorList>
            <consortium name="The Broad Institute Genome Sequencing Platform"/>
            <person name="Ma L.-J."/>
            <person name="Gale L.R."/>
            <person name="Schwartz D.C."/>
            <person name="Zhou S."/>
            <person name="Corby-Kistler H."/>
            <person name="Young S.K."/>
            <person name="Zeng Q."/>
            <person name="Gargeya S."/>
            <person name="Fitzgerald M."/>
            <person name="Haas B."/>
            <person name="Abouelleil A."/>
            <person name="Alvarado L."/>
            <person name="Arachchi H.M."/>
            <person name="Berlin A."/>
            <person name="Brown A."/>
            <person name="Chapman S.B."/>
            <person name="Chen Z."/>
            <person name="Dunbar C."/>
            <person name="Freedman E."/>
            <person name="Gearin G."/>
            <person name="Goldberg J."/>
            <person name="Griggs A."/>
            <person name="Gujja S."/>
            <person name="Heiman D."/>
            <person name="Howarth C."/>
            <person name="Larson L."/>
            <person name="Lui A."/>
            <person name="MacDonald P.J.P."/>
            <person name="Montmayeur A."/>
            <person name="Murphy C."/>
            <person name="Neiman D."/>
            <person name="Pearson M."/>
            <person name="Priest M."/>
            <person name="Roberts A."/>
            <person name="Saif S."/>
            <person name="Shea T."/>
            <person name="Shenoy N."/>
            <person name="Sisk P."/>
            <person name="Stolte C."/>
            <person name="Sykes S."/>
            <person name="Wortman J."/>
            <person name="Nusbaum C."/>
            <person name="Birren B."/>
        </authorList>
    </citation>
    <scope>NUCLEOTIDE SEQUENCE</scope>
    <source>
        <strain evidence="17">26406</strain>
    </source>
</reference>
<evidence type="ECO:0000256" key="8">
    <source>
        <dbReference type="ARBA" id="ARBA00022679"/>
    </source>
</evidence>
<name>W9ZTG8_FUSOX</name>
<dbReference type="Gene3D" id="6.10.140.1470">
    <property type="match status" value="1"/>
</dbReference>
<dbReference type="Pfam" id="PF13418">
    <property type="entry name" value="Beta-prop_TYW4"/>
    <property type="match status" value="1"/>
</dbReference>
<dbReference type="InterPro" id="IPR007213">
    <property type="entry name" value="Ppm1/Ppm2/Tcmp"/>
</dbReference>
<dbReference type="EMBL" id="JH659335">
    <property type="protein sequence ID" value="EXK35119.1"/>
    <property type="molecule type" value="Genomic_DNA"/>
</dbReference>
<comment type="similarity">
    <text evidence="3">Belongs to the methyltransferase superfamily. LCMT family.</text>
</comment>
<evidence type="ECO:0000256" key="14">
    <source>
        <dbReference type="ARBA" id="ARBA00030847"/>
    </source>
</evidence>
<evidence type="ECO:0000256" key="5">
    <source>
        <dbReference type="ARBA" id="ARBA00012779"/>
    </source>
</evidence>
<evidence type="ECO:0000256" key="7">
    <source>
        <dbReference type="ARBA" id="ARBA00022603"/>
    </source>
</evidence>
<dbReference type="AlphaFoldDB" id="W9ZTG8"/>
<dbReference type="InterPro" id="IPR011043">
    <property type="entry name" value="Gal_Oxase/kelch_b-propeller"/>
</dbReference>
<protein>
    <recommendedName>
        <fullName evidence="6">tRNA wybutosine-synthesizing protein 4</fullName>
        <ecNumber evidence="5">2.1.1.290</ecNumber>
        <ecNumber evidence="4">2.3.1.231</ecNumber>
    </recommendedName>
    <alternativeName>
        <fullName evidence="13">Leucine carboxyl methyltransferase 2</fullName>
    </alternativeName>
    <alternativeName>
        <fullName evidence="14">tRNA(Phe) (7-(3-amino-3-(methoxycarbonyl)propyl)wyosine(37)-N)-methoxycarbonyltransferase</fullName>
    </alternativeName>
    <alternativeName>
        <fullName evidence="12">tRNA(Phe) (7-(3-amino-3-carboxypropyl)wyosine(37)-O)-methyltransferase</fullName>
    </alternativeName>
</protein>
<evidence type="ECO:0000313" key="17">
    <source>
        <dbReference type="EMBL" id="EXK35119.1"/>
    </source>
</evidence>
<dbReference type="Proteomes" id="UP000030703">
    <property type="component" value="Unassembled WGS sequence"/>
</dbReference>
<dbReference type="SMART" id="SM00558">
    <property type="entry name" value="JmjC"/>
    <property type="match status" value="1"/>
</dbReference>
<organism evidence="17">
    <name type="scientific">Fusarium oxysporum f. sp. melonis 26406</name>
    <dbReference type="NCBI Taxonomy" id="1089452"/>
    <lineage>
        <taxon>Eukaryota</taxon>
        <taxon>Fungi</taxon>
        <taxon>Dikarya</taxon>
        <taxon>Ascomycota</taxon>
        <taxon>Pezizomycotina</taxon>
        <taxon>Sordariomycetes</taxon>
        <taxon>Hypocreomycetidae</taxon>
        <taxon>Hypocreales</taxon>
        <taxon>Nectriaceae</taxon>
        <taxon>Fusarium</taxon>
        <taxon>Fusarium oxysporum species complex</taxon>
    </lineage>
</organism>
<dbReference type="InterPro" id="IPR015915">
    <property type="entry name" value="Kelch-typ_b-propeller"/>
</dbReference>
<accession>W9ZTG8</accession>
<keyword evidence="10" id="KW-0819">tRNA processing</keyword>
<evidence type="ECO:0000259" key="16">
    <source>
        <dbReference type="PROSITE" id="PS51184"/>
    </source>
</evidence>
<evidence type="ECO:0000256" key="2">
    <source>
        <dbReference type="ARBA" id="ARBA00004797"/>
    </source>
</evidence>
<dbReference type="InterPro" id="IPR029063">
    <property type="entry name" value="SAM-dependent_MTases_sf"/>
</dbReference>
<evidence type="ECO:0000256" key="4">
    <source>
        <dbReference type="ARBA" id="ARBA00012155"/>
    </source>
</evidence>
<evidence type="ECO:0000256" key="6">
    <source>
        <dbReference type="ARBA" id="ARBA00018045"/>
    </source>
</evidence>
<dbReference type="GO" id="GO:0031591">
    <property type="term" value="P:wybutosine biosynthetic process"/>
    <property type="evidence" value="ECO:0007669"/>
    <property type="project" value="TreeGrafter"/>
</dbReference>
<comment type="catalytic activity">
    <reaction evidence="1">
        <text>7-[(3S)-3-amino-3-carboxypropyl]wyosine(37) in tRNA(Phe) + S-adenosyl-L-methionine = 7-[(3S)-(3-amino-3-methoxycarbonyl)propyl]wyosine(37) in tRNA(Phe) + S-adenosyl-L-homocysteine</text>
        <dbReference type="Rhea" id="RHEA:36903"/>
        <dbReference type="Rhea" id="RHEA-COMP:10379"/>
        <dbReference type="Rhea" id="RHEA-COMP:11844"/>
        <dbReference type="ChEBI" id="CHEBI:57856"/>
        <dbReference type="ChEBI" id="CHEBI:59789"/>
        <dbReference type="ChEBI" id="CHEBI:73543"/>
        <dbReference type="ChEBI" id="CHEBI:74275"/>
        <dbReference type="EC" id="2.1.1.290"/>
    </reaction>
</comment>
<evidence type="ECO:0000256" key="13">
    <source>
        <dbReference type="ARBA" id="ARBA00030231"/>
    </source>
</evidence>
<dbReference type="Gene3D" id="2.120.10.80">
    <property type="entry name" value="Kelch-type beta propeller"/>
    <property type="match status" value="1"/>
</dbReference>
<reference evidence="17" key="2">
    <citation type="submission" date="2012-05" db="EMBL/GenBank/DDBJ databases">
        <title>Annotation of the Genome Sequence of Fusarium oxysporum f. sp. melonis 26406.</title>
        <authorList>
            <consortium name="The Broad Institute Genomics Platform"/>
            <person name="Ma L.-J."/>
            <person name="Corby-Kistler H."/>
            <person name="Broz K."/>
            <person name="Gale L.R."/>
            <person name="Jonkers W."/>
            <person name="O'Donnell K."/>
            <person name="Ploetz R."/>
            <person name="Steinberg C."/>
            <person name="Schwartz D.C."/>
            <person name="VanEtten H."/>
            <person name="Zhou S."/>
            <person name="Young S.K."/>
            <person name="Zeng Q."/>
            <person name="Gargeya S."/>
            <person name="Fitzgerald M."/>
            <person name="Abouelleil A."/>
            <person name="Alvarado L."/>
            <person name="Chapman S.B."/>
            <person name="Gainer-Dewar J."/>
            <person name="Goldberg J."/>
            <person name="Griggs A."/>
            <person name="Gujja S."/>
            <person name="Hansen M."/>
            <person name="Howarth C."/>
            <person name="Imamovic A."/>
            <person name="Ireland A."/>
            <person name="Larimer J."/>
            <person name="McCowan C."/>
            <person name="Murphy C."/>
            <person name="Pearson M."/>
            <person name="Poon T.W."/>
            <person name="Priest M."/>
            <person name="Roberts A."/>
            <person name="Saif S."/>
            <person name="Shea T."/>
            <person name="Sykes S."/>
            <person name="Wortman J."/>
            <person name="Nusbaum C."/>
            <person name="Birren B."/>
        </authorList>
    </citation>
    <scope>NUCLEOTIDE SEQUENCE</scope>
    <source>
        <strain evidence="17">26406</strain>
    </source>
</reference>
<dbReference type="PANTHER" id="PTHR46529:SF1">
    <property type="entry name" value="TRNA WYBUTOSINE-SYNTHESIZING PROTEIN 4"/>
    <property type="match status" value="1"/>
</dbReference>
<comment type="function">
    <text evidence="11">Probable S-adenosyl-L-methionine-dependent methyltransferase that acts as a component of the wybutosine biosynthesis pathway. Wybutosine is a hyper modified guanosine with a tricyclic base found at the 3'-position adjacent to the anticodon of eukaryotic phenylalanine tRNA. May methylate the carboxyl group of leucine residues to form alpha-leucine ester residues.</text>
</comment>